<comment type="similarity">
    <text evidence="2 9">Belongs to the SPCS2 family.</text>
</comment>
<organism evidence="10 11">
    <name type="scientific">Araneus ventricosus</name>
    <name type="common">Orbweaver spider</name>
    <name type="synonym">Epeira ventricosa</name>
    <dbReference type="NCBI Taxonomy" id="182803"/>
    <lineage>
        <taxon>Eukaryota</taxon>
        <taxon>Metazoa</taxon>
        <taxon>Ecdysozoa</taxon>
        <taxon>Arthropoda</taxon>
        <taxon>Chelicerata</taxon>
        <taxon>Arachnida</taxon>
        <taxon>Araneae</taxon>
        <taxon>Araneomorphae</taxon>
        <taxon>Entelegynae</taxon>
        <taxon>Araneoidea</taxon>
        <taxon>Araneidae</taxon>
        <taxon>Araneus</taxon>
    </lineage>
</organism>
<dbReference type="GO" id="GO:0005787">
    <property type="term" value="C:signal peptidase complex"/>
    <property type="evidence" value="ECO:0007669"/>
    <property type="project" value="UniProtKB-UniRule"/>
</dbReference>
<sequence length="136" mass="15670">MLRTFRTINRTDCDCDPPRLLWQQKVKRIINMAHRKADVDSNTSKVLDDKPIKVDKWDGSAVKNALDDAVKKVFIEKFKYIENHSLMDGRLAISGIAVGAAMFALLWDYLHPFPESRPVLIICVVSYPFLLLNNYF</sequence>
<keyword evidence="7 9" id="KW-0472">Membrane</keyword>
<dbReference type="Proteomes" id="UP000499080">
    <property type="component" value="Unassembled WGS sequence"/>
</dbReference>
<evidence type="ECO:0000256" key="6">
    <source>
        <dbReference type="ARBA" id="ARBA00022989"/>
    </source>
</evidence>
<dbReference type="GO" id="GO:0008233">
    <property type="term" value="F:peptidase activity"/>
    <property type="evidence" value="ECO:0007669"/>
    <property type="project" value="UniProtKB-UniRule"/>
</dbReference>
<keyword evidence="6 9" id="KW-1133">Transmembrane helix</keyword>
<dbReference type="OrthoDB" id="29558at2759"/>
<dbReference type="PANTHER" id="PTHR13085">
    <property type="entry name" value="MICROSOMAL SIGNAL PEPTIDASE 25 KDA SUBUNIT"/>
    <property type="match status" value="1"/>
</dbReference>
<evidence type="ECO:0000256" key="5">
    <source>
        <dbReference type="ARBA" id="ARBA00022824"/>
    </source>
</evidence>
<name>A0A4Y2K3C3_ARAVE</name>
<dbReference type="EMBL" id="BGPR01004187">
    <property type="protein sequence ID" value="GBM96891.1"/>
    <property type="molecule type" value="Genomic_DNA"/>
</dbReference>
<dbReference type="GO" id="GO:0045047">
    <property type="term" value="P:protein targeting to ER"/>
    <property type="evidence" value="ECO:0007669"/>
    <property type="project" value="TreeGrafter"/>
</dbReference>
<reference evidence="10 11" key="1">
    <citation type="journal article" date="2019" name="Sci. Rep.">
        <title>Orb-weaving spider Araneus ventricosus genome elucidates the spidroin gene catalogue.</title>
        <authorList>
            <person name="Kono N."/>
            <person name="Nakamura H."/>
            <person name="Ohtoshi R."/>
            <person name="Moran D.A.P."/>
            <person name="Shinohara A."/>
            <person name="Yoshida Y."/>
            <person name="Fujiwara M."/>
            <person name="Mori M."/>
            <person name="Tomita M."/>
            <person name="Arakawa K."/>
        </authorList>
    </citation>
    <scope>NUCLEOTIDE SEQUENCE [LARGE SCALE GENOMIC DNA]</scope>
</reference>
<evidence type="ECO:0000256" key="1">
    <source>
        <dbReference type="ARBA" id="ARBA00004477"/>
    </source>
</evidence>
<evidence type="ECO:0000256" key="2">
    <source>
        <dbReference type="ARBA" id="ARBA00007324"/>
    </source>
</evidence>
<keyword evidence="11" id="KW-1185">Reference proteome</keyword>
<dbReference type="AlphaFoldDB" id="A0A4Y2K3C3"/>
<accession>A0A4Y2K3C3</accession>
<dbReference type="InterPro" id="IPR009582">
    <property type="entry name" value="Spc2/SPCS2"/>
</dbReference>
<evidence type="ECO:0000256" key="3">
    <source>
        <dbReference type="ARBA" id="ARBA00017057"/>
    </source>
</evidence>
<evidence type="ECO:0000313" key="11">
    <source>
        <dbReference type="Proteomes" id="UP000499080"/>
    </source>
</evidence>
<dbReference type="GO" id="GO:0006465">
    <property type="term" value="P:signal peptide processing"/>
    <property type="evidence" value="ECO:0007669"/>
    <property type="project" value="UniProtKB-UniRule"/>
</dbReference>
<protein>
    <recommendedName>
        <fullName evidence="3 9">Signal peptidase complex subunit 2</fullName>
    </recommendedName>
</protein>
<evidence type="ECO:0000256" key="9">
    <source>
        <dbReference type="RuleBase" id="RU368033"/>
    </source>
</evidence>
<comment type="subcellular location">
    <subcellularLocation>
        <location evidence="1 9">Endoplasmic reticulum membrane</location>
        <topology evidence="1 9">Multi-pass membrane protein</topology>
    </subcellularLocation>
</comment>
<evidence type="ECO:0000256" key="4">
    <source>
        <dbReference type="ARBA" id="ARBA00022692"/>
    </source>
</evidence>
<dbReference type="PANTHER" id="PTHR13085:SF0">
    <property type="entry name" value="SIGNAL PEPTIDASE COMPLEX SUBUNIT 2"/>
    <property type="match status" value="1"/>
</dbReference>
<proteinExistence type="inferred from homology"/>
<evidence type="ECO:0000256" key="8">
    <source>
        <dbReference type="ARBA" id="ARBA00045608"/>
    </source>
</evidence>
<feature type="transmembrane region" description="Helical" evidence="9">
    <location>
        <begin position="91"/>
        <end position="110"/>
    </location>
</feature>
<evidence type="ECO:0000313" key="10">
    <source>
        <dbReference type="EMBL" id="GBM96891.1"/>
    </source>
</evidence>
<feature type="transmembrane region" description="Helical" evidence="9">
    <location>
        <begin position="116"/>
        <end position="135"/>
    </location>
</feature>
<comment type="caution">
    <text evidence="10">The sequence shown here is derived from an EMBL/GenBank/DDBJ whole genome shotgun (WGS) entry which is preliminary data.</text>
</comment>
<evidence type="ECO:0000256" key="7">
    <source>
        <dbReference type="ARBA" id="ARBA00023136"/>
    </source>
</evidence>
<keyword evidence="5 9" id="KW-0256">Endoplasmic reticulum</keyword>
<dbReference type="Pfam" id="PF06703">
    <property type="entry name" value="SPC25"/>
    <property type="match status" value="1"/>
</dbReference>
<comment type="function">
    <text evidence="8 9">Component of the signal peptidase complex (SPC) which catalyzes the cleavage of N-terminal signal sequences from nascent proteins as they are translocated into the lumen of the endoplasmic reticulum. Enhances the enzymatic activity of SPC and facilitates the interactions between different components of the translocation site.</text>
</comment>
<keyword evidence="4 9" id="KW-0812">Transmembrane</keyword>
<gene>
    <name evidence="10" type="primary">spcs2_1</name>
    <name evidence="10" type="ORF">AVEN_84287_1</name>
</gene>